<sequence length="16" mass="1846">MCQLMGVCLHHCDLRS</sequence>
<protein>
    <submittedName>
        <fullName evidence="1">Uncharacterized protein</fullName>
    </submittedName>
</protein>
<reference evidence="1" key="2">
    <citation type="journal article" date="2015" name="Fish Shellfish Immunol.">
        <title>Early steps in the European eel (Anguilla anguilla)-Vibrio vulnificus interaction in the gills: Role of the RtxA13 toxin.</title>
        <authorList>
            <person name="Callol A."/>
            <person name="Pajuelo D."/>
            <person name="Ebbesson L."/>
            <person name="Teles M."/>
            <person name="MacKenzie S."/>
            <person name="Amaro C."/>
        </authorList>
    </citation>
    <scope>NUCLEOTIDE SEQUENCE</scope>
</reference>
<dbReference type="AlphaFoldDB" id="A0A0E9TAC0"/>
<evidence type="ECO:0000313" key="1">
    <source>
        <dbReference type="EMBL" id="JAH50357.1"/>
    </source>
</evidence>
<name>A0A0E9TAC0_ANGAN</name>
<dbReference type="EMBL" id="GBXM01058220">
    <property type="protein sequence ID" value="JAH50357.1"/>
    <property type="molecule type" value="Transcribed_RNA"/>
</dbReference>
<proteinExistence type="predicted"/>
<reference evidence="1" key="1">
    <citation type="submission" date="2014-11" db="EMBL/GenBank/DDBJ databases">
        <authorList>
            <person name="Amaro Gonzalez C."/>
        </authorList>
    </citation>
    <scope>NUCLEOTIDE SEQUENCE</scope>
</reference>
<accession>A0A0E9TAC0</accession>
<organism evidence="1">
    <name type="scientific">Anguilla anguilla</name>
    <name type="common">European freshwater eel</name>
    <name type="synonym">Muraena anguilla</name>
    <dbReference type="NCBI Taxonomy" id="7936"/>
    <lineage>
        <taxon>Eukaryota</taxon>
        <taxon>Metazoa</taxon>
        <taxon>Chordata</taxon>
        <taxon>Craniata</taxon>
        <taxon>Vertebrata</taxon>
        <taxon>Euteleostomi</taxon>
        <taxon>Actinopterygii</taxon>
        <taxon>Neopterygii</taxon>
        <taxon>Teleostei</taxon>
        <taxon>Anguilliformes</taxon>
        <taxon>Anguillidae</taxon>
        <taxon>Anguilla</taxon>
    </lineage>
</organism>